<proteinExistence type="predicted"/>
<dbReference type="Proteomes" id="UP000199504">
    <property type="component" value="Unassembled WGS sequence"/>
</dbReference>
<evidence type="ECO:0000313" key="2">
    <source>
        <dbReference type="Proteomes" id="UP000199504"/>
    </source>
</evidence>
<protein>
    <submittedName>
        <fullName evidence="1">Uncharacterized protein</fullName>
    </submittedName>
</protein>
<dbReference type="STRING" id="262898.GA0070564_103429"/>
<evidence type="ECO:0000313" key="1">
    <source>
        <dbReference type="EMBL" id="SCF13590.1"/>
    </source>
</evidence>
<organism evidence="1 2">
    <name type="scientific">Micromonospora mirobrigensis</name>
    <dbReference type="NCBI Taxonomy" id="262898"/>
    <lineage>
        <taxon>Bacteria</taxon>
        <taxon>Bacillati</taxon>
        <taxon>Actinomycetota</taxon>
        <taxon>Actinomycetes</taxon>
        <taxon>Micromonosporales</taxon>
        <taxon>Micromonosporaceae</taxon>
        <taxon>Micromonospora</taxon>
    </lineage>
</organism>
<dbReference type="EMBL" id="FMCX01000003">
    <property type="protein sequence ID" value="SCF13590.1"/>
    <property type="molecule type" value="Genomic_DNA"/>
</dbReference>
<dbReference type="RefSeq" id="WP_091608444.1">
    <property type="nucleotide sequence ID" value="NZ_FMCX01000003.1"/>
</dbReference>
<name>A0A1C4XYP8_9ACTN</name>
<reference evidence="2" key="1">
    <citation type="submission" date="2016-06" db="EMBL/GenBank/DDBJ databases">
        <authorList>
            <person name="Varghese N."/>
            <person name="Submissions Spin"/>
        </authorList>
    </citation>
    <scope>NUCLEOTIDE SEQUENCE [LARGE SCALE GENOMIC DNA]</scope>
    <source>
        <strain evidence="2">DSM 44830</strain>
    </source>
</reference>
<dbReference type="AlphaFoldDB" id="A0A1C4XYP8"/>
<keyword evidence="2" id="KW-1185">Reference proteome</keyword>
<sequence length="62" mass="7260">MDTDTELWRTLADQHRQHDDDPRRCRDCQAYWPCTYRLDADRHLLATVGAAGMPGQQHFVFA</sequence>
<gene>
    <name evidence="1" type="ORF">GA0070564_103429</name>
</gene>
<accession>A0A1C4XYP8</accession>